<dbReference type="GO" id="GO:0005634">
    <property type="term" value="C:nucleus"/>
    <property type="evidence" value="ECO:0007669"/>
    <property type="project" value="TreeGrafter"/>
</dbReference>
<dbReference type="OMA" id="NSHAFDE"/>
<dbReference type="OrthoDB" id="408964at2759"/>
<dbReference type="GeneID" id="19306217"/>
<dbReference type="InterPro" id="IPR000719">
    <property type="entry name" value="Prot_kinase_dom"/>
</dbReference>
<dbReference type="SUPFAM" id="SSF56112">
    <property type="entry name" value="Protein kinase-like (PK-like)"/>
    <property type="match status" value="1"/>
</dbReference>
<accession>S7Q4T1</accession>
<keyword evidence="3" id="KW-0547">Nucleotide-binding</keyword>
<keyword evidence="2" id="KW-0808">Transferase</keyword>
<keyword evidence="5" id="KW-0067">ATP-binding</keyword>
<protein>
    <submittedName>
        <fullName evidence="8">Kinase-like protein</fullName>
    </submittedName>
</protein>
<evidence type="ECO:0000256" key="5">
    <source>
        <dbReference type="ARBA" id="ARBA00022840"/>
    </source>
</evidence>
<dbReference type="AlphaFoldDB" id="S7Q4T1"/>
<keyword evidence="9" id="KW-1185">Reference proteome</keyword>
<evidence type="ECO:0000256" key="3">
    <source>
        <dbReference type="ARBA" id="ARBA00022741"/>
    </source>
</evidence>
<reference evidence="8 9" key="1">
    <citation type="journal article" date="2012" name="Science">
        <title>The Paleozoic origin of enzymatic lignin decomposition reconstructed from 31 fungal genomes.</title>
        <authorList>
            <person name="Floudas D."/>
            <person name="Binder M."/>
            <person name="Riley R."/>
            <person name="Barry K."/>
            <person name="Blanchette R.A."/>
            <person name="Henrissat B."/>
            <person name="Martinez A.T."/>
            <person name="Otillar R."/>
            <person name="Spatafora J.W."/>
            <person name="Yadav J.S."/>
            <person name="Aerts A."/>
            <person name="Benoit I."/>
            <person name="Boyd A."/>
            <person name="Carlson A."/>
            <person name="Copeland A."/>
            <person name="Coutinho P.M."/>
            <person name="de Vries R.P."/>
            <person name="Ferreira P."/>
            <person name="Findley K."/>
            <person name="Foster B."/>
            <person name="Gaskell J."/>
            <person name="Glotzer D."/>
            <person name="Gorecki P."/>
            <person name="Heitman J."/>
            <person name="Hesse C."/>
            <person name="Hori C."/>
            <person name="Igarashi K."/>
            <person name="Jurgens J.A."/>
            <person name="Kallen N."/>
            <person name="Kersten P."/>
            <person name="Kohler A."/>
            <person name="Kuees U."/>
            <person name="Kumar T.K.A."/>
            <person name="Kuo A."/>
            <person name="LaButti K."/>
            <person name="Larrondo L.F."/>
            <person name="Lindquist E."/>
            <person name="Ling A."/>
            <person name="Lombard V."/>
            <person name="Lucas S."/>
            <person name="Lundell T."/>
            <person name="Martin R."/>
            <person name="McLaughlin D.J."/>
            <person name="Morgenstern I."/>
            <person name="Morin E."/>
            <person name="Murat C."/>
            <person name="Nagy L.G."/>
            <person name="Nolan M."/>
            <person name="Ohm R.A."/>
            <person name="Patyshakuliyeva A."/>
            <person name="Rokas A."/>
            <person name="Ruiz-Duenas F.J."/>
            <person name="Sabat G."/>
            <person name="Salamov A."/>
            <person name="Samejima M."/>
            <person name="Schmutz J."/>
            <person name="Slot J.C."/>
            <person name="St John F."/>
            <person name="Stenlid J."/>
            <person name="Sun H."/>
            <person name="Sun S."/>
            <person name="Syed K."/>
            <person name="Tsang A."/>
            <person name="Wiebenga A."/>
            <person name="Young D."/>
            <person name="Pisabarro A."/>
            <person name="Eastwood D.C."/>
            <person name="Martin F."/>
            <person name="Cullen D."/>
            <person name="Grigoriev I.V."/>
            <person name="Hibbett D.S."/>
        </authorList>
    </citation>
    <scope>NUCLEOTIDE SEQUENCE [LARGE SCALE GENOMIC DNA]</scope>
    <source>
        <strain evidence="8 9">ATCC 11539</strain>
    </source>
</reference>
<gene>
    <name evidence="8" type="ORF">GLOTRDRAFT_43735</name>
</gene>
<dbReference type="PROSITE" id="PS50011">
    <property type="entry name" value="PROTEIN_KINASE_DOM"/>
    <property type="match status" value="1"/>
</dbReference>
<proteinExistence type="predicted"/>
<keyword evidence="4 8" id="KW-0418">Kinase</keyword>
<evidence type="ECO:0000256" key="6">
    <source>
        <dbReference type="SAM" id="MobiDB-lite"/>
    </source>
</evidence>
<dbReference type="RefSeq" id="XP_007866702.1">
    <property type="nucleotide sequence ID" value="XM_007868511.1"/>
</dbReference>
<dbReference type="eggNOG" id="KOG0575">
    <property type="taxonomic scope" value="Eukaryota"/>
</dbReference>
<organism evidence="8 9">
    <name type="scientific">Gloeophyllum trabeum (strain ATCC 11539 / FP-39264 / Madison 617)</name>
    <name type="common">Brown rot fungus</name>
    <dbReference type="NCBI Taxonomy" id="670483"/>
    <lineage>
        <taxon>Eukaryota</taxon>
        <taxon>Fungi</taxon>
        <taxon>Dikarya</taxon>
        <taxon>Basidiomycota</taxon>
        <taxon>Agaricomycotina</taxon>
        <taxon>Agaricomycetes</taxon>
        <taxon>Gloeophyllales</taxon>
        <taxon>Gloeophyllaceae</taxon>
        <taxon>Gloeophyllum</taxon>
    </lineage>
</organism>
<feature type="non-terminal residue" evidence="8">
    <location>
        <position position="237"/>
    </location>
</feature>
<sequence length="237" mass="26168">MTQILSTSSKDQEDESSPGANAESAALHQSIHHPSIVSLFSVFSIPSATYHVLELCPQGTLSDYLSQHSNSHRLPVLSDNQLRGVLKSVADALAYLRKELVLHRNLNPTNLLITNEYRIKLGDFSLAIRLPTVNSTSSILCGAPNYVSPEMIARIPYSFPTDLWSLGCVLIACLNGIPPFEASSIAATHERISRGKYELPTDTSLHTKDLISRLLRTDPRRRIDIDDVLSHPFLDPS</sequence>
<dbReference type="PANTHER" id="PTHR24345">
    <property type="entry name" value="SERINE/THREONINE-PROTEIN KINASE PLK"/>
    <property type="match status" value="1"/>
</dbReference>
<dbReference type="KEGG" id="gtr:GLOTRDRAFT_43735"/>
<dbReference type="STRING" id="670483.S7Q4T1"/>
<dbReference type="GO" id="GO:0005524">
    <property type="term" value="F:ATP binding"/>
    <property type="evidence" value="ECO:0007669"/>
    <property type="project" value="UniProtKB-KW"/>
</dbReference>
<evidence type="ECO:0000313" key="8">
    <source>
        <dbReference type="EMBL" id="EPQ54523.1"/>
    </source>
</evidence>
<feature type="region of interest" description="Disordered" evidence="6">
    <location>
        <begin position="1"/>
        <end position="25"/>
    </location>
</feature>
<dbReference type="HOGENOM" id="CLU_000288_63_0_1"/>
<name>S7Q4T1_GLOTA</name>
<evidence type="ECO:0000256" key="2">
    <source>
        <dbReference type="ARBA" id="ARBA00022679"/>
    </source>
</evidence>
<dbReference type="Gene3D" id="1.10.510.10">
    <property type="entry name" value="Transferase(Phosphotransferase) domain 1"/>
    <property type="match status" value="1"/>
</dbReference>
<dbReference type="InterPro" id="IPR011009">
    <property type="entry name" value="Kinase-like_dom_sf"/>
</dbReference>
<dbReference type="PANTHER" id="PTHR24345:SF91">
    <property type="entry name" value="SERINE_THREONINE-PROTEIN KINASE PLK4"/>
    <property type="match status" value="1"/>
</dbReference>
<evidence type="ECO:0000256" key="1">
    <source>
        <dbReference type="ARBA" id="ARBA00022527"/>
    </source>
</evidence>
<evidence type="ECO:0000313" key="9">
    <source>
        <dbReference type="Proteomes" id="UP000030669"/>
    </source>
</evidence>
<feature type="domain" description="Protein kinase" evidence="7">
    <location>
        <begin position="1"/>
        <end position="234"/>
    </location>
</feature>
<dbReference type="EMBL" id="KB469303">
    <property type="protein sequence ID" value="EPQ54523.1"/>
    <property type="molecule type" value="Genomic_DNA"/>
</dbReference>
<dbReference type="GO" id="GO:0004674">
    <property type="term" value="F:protein serine/threonine kinase activity"/>
    <property type="evidence" value="ECO:0007669"/>
    <property type="project" value="UniProtKB-KW"/>
</dbReference>
<dbReference type="Pfam" id="PF00069">
    <property type="entry name" value="Pkinase"/>
    <property type="match status" value="1"/>
</dbReference>
<evidence type="ECO:0000256" key="4">
    <source>
        <dbReference type="ARBA" id="ARBA00022777"/>
    </source>
</evidence>
<evidence type="ECO:0000259" key="7">
    <source>
        <dbReference type="PROSITE" id="PS50011"/>
    </source>
</evidence>
<keyword evidence="1" id="KW-0723">Serine/threonine-protein kinase</keyword>
<dbReference type="Proteomes" id="UP000030669">
    <property type="component" value="Unassembled WGS sequence"/>
</dbReference>